<gene>
    <name evidence="1" type="ORF">pEMA120_p68</name>
</gene>
<evidence type="ECO:0000313" key="1">
    <source>
        <dbReference type="EMBL" id="APB62479.1"/>
    </source>
</evidence>
<protein>
    <submittedName>
        <fullName evidence="1">Uncharacterized protein</fullName>
    </submittedName>
</protein>
<organism evidence="1">
    <name type="scientific">Enterococcus faecium</name>
    <name type="common">Streptococcus faecium</name>
    <dbReference type="NCBI Taxonomy" id="1352"/>
    <lineage>
        <taxon>Bacteria</taxon>
        <taxon>Bacillati</taxon>
        <taxon>Bacillota</taxon>
        <taxon>Bacilli</taxon>
        <taxon>Lactobacillales</taxon>
        <taxon>Enterococcaceae</taxon>
        <taxon>Enterococcus</taxon>
    </lineage>
</organism>
<keyword evidence="1" id="KW-0614">Plasmid</keyword>
<sequence>MGSQERGAHTRNEADIRKVLVYNLYLSGNRIIVWKED</sequence>
<dbReference type="AlphaFoldDB" id="A0A286KC36"/>
<name>A0A286KC36_ENTFC</name>
<dbReference type="EMBL" id="KX853854">
    <property type="protein sequence ID" value="APB62479.1"/>
    <property type="molecule type" value="Genomic_DNA"/>
</dbReference>
<accession>A0A286KC36</accession>
<proteinExistence type="predicted"/>
<geneLocation type="plasmid" evidence="1">
    <name>pEMA120</name>
</geneLocation>
<reference evidence="1" key="1">
    <citation type="journal article" date="2017" name="Front. Microbiol.">
        <title>Identification of Novel Conjugative Plasmids with Multiple Copies of fosB that Confer High-Level Fosfomycin Resistance to Vancomycin-Resistant Enterococci.</title>
        <authorList>
            <person name="Sun L."/>
            <person name="Zhang P."/>
            <person name="Qu T."/>
            <person name="Chen Y."/>
            <person name="Hua X."/>
            <person name="Shi K."/>
            <person name="Yu Y."/>
        </authorList>
    </citation>
    <scope>NUCLEOTIDE SEQUENCE</scope>
    <source>
        <strain evidence="1">A120</strain>
        <plasmid evidence="1">pEMA120</plasmid>
    </source>
</reference>